<dbReference type="InParanoid" id="A0A1H9CB75"/>
<dbReference type="EMBL" id="FOFB01000004">
    <property type="protein sequence ID" value="SEP98237.1"/>
    <property type="molecule type" value="Genomic_DNA"/>
</dbReference>
<keyword evidence="3" id="KW-1185">Reference proteome</keyword>
<dbReference type="Gene3D" id="3.40.50.10610">
    <property type="entry name" value="ABC-type transport auxiliary lipoprotein component"/>
    <property type="match status" value="1"/>
</dbReference>
<dbReference type="STRING" id="478744.SAMN05444359_104127"/>
<accession>A0A1H9CB75</accession>
<feature type="signal peptide" evidence="1">
    <location>
        <begin position="1"/>
        <end position="23"/>
    </location>
</feature>
<evidence type="ECO:0008006" key="4">
    <source>
        <dbReference type="Google" id="ProtNLM"/>
    </source>
</evidence>
<sequence length="261" mass="29455">MLTTIIRLGGALLCLFFTQTLHAQRVNVSVEPIEHFDPYFEDLAEEIEDFVSRQLTKNKALRLVERANFAGIIDEQERQKNEGFIDGEVVEQGKMAGASLLVRFKYNELDADLRLQVVDITNGEILCTSNYPTKTNSDNDLPLVVWGELTANLESCFKQYKAPASAPLQVIELLPSDGRKAHLLVYSKDTRSVKPGTRLSIYTITKKRVGDQEVDYPTVIGELVVKEIENKNFLNGEVLKGSDAIRLQLKEESEIYAKLFE</sequence>
<keyword evidence="1" id="KW-0732">Signal</keyword>
<dbReference type="Proteomes" id="UP000199021">
    <property type="component" value="Unassembled WGS sequence"/>
</dbReference>
<gene>
    <name evidence="2" type="ORF">SAMN05444359_104127</name>
</gene>
<proteinExistence type="predicted"/>
<evidence type="ECO:0000313" key="2">
    <source>
        <dbReference type="EMBL" id="SEP98237.1"/>
    </source>
</evidence>
<protein>
    <recommendedName>
        <fullName evidence="4">Curli production assembly/transport component CsgG</fullName>
    </recommendedName>
</protein>
<organism evidence="2 3">
    <name type="scientific">Neolewinella agarilytica</name>
    <dbReference type="NCBI Taxonomy" id="478744"/>
    <lineage>
        <taxon>Bacteria</taxon>
        <taxon>Pseudomonadati</taxon>
        <taxon>Bacteroidota</taxon>
        <taxon>Saprospiria</taxon>
        <taxon>Saprospirales</taxon>
        <taxon>Lewinellaceae</taxon>
        <taxon>Neolewinella</taxon>
    </lineage>
</organism>
<dbReference type="AlphaFoldDB" id="A0A1H9CB75"/>
<reference evidence="3" key="1">
    <citation type="submission" date="2016-10" db="EMBL/GenBank/DDBJ databases">
        <authorList>
            <person name="Varghese N."/>
            <person name="Submissions S."/>
        </authorList>
    </citation>
    <scope>NUCLEOTIDE SEQUENCE [LARGE SCALE GENOMIC DNA]</scope>
    <source>
        <strain evidence="3">DSM 24740</strain>
    </source>
</reference>
<evidence type="ECO:0000313" key="3">
    <source>
        <dbReference type="Proteomes" id="UP000199021"/>
    </source>
</evidence>
<evidence type="ECO:0000256" key="1">
    <source>
        <dbReference type="SAM" id="SignalP"/>
    </source>
</evidence>
<feature type="chain" id="PRO_5011755170" description="Curli production assembly/transport component CsgG" evidence="1">
    <location>
        <begin position="24"/>
        <end position="261"/>
    </location>
</feature>
<name>A0A1H9CB75_9BACT</name>